<feature type="compositionally biased region" description="Basic and acidic residues" evidence="1">
    <location>
        <begin position="706"/>
        <end position="716"/>
    </location>
</feature>
<feature type="domain" description="DUF2169" evidence="2">
    <location>
        <begin position="26"/>
        <end position="300"/>
    </location>
</feature>
<gene>
    <name evidence="3" type="ORF">DYI23_20485</name>
</gene>
<reference evidence="3" key="2">
    <citation type="journal article" date="2021" name="Microorganisms">
        <title>Bacterial Dimethylsulfoniopropionate Biosynthesis in the East China Sea.</title>
        <authorList>
            <person name="Liu J."/>
            <person name="Zhang Y."/>
            <person name="Liu J."/>
            <person name="Zhong H."/>
            <person name="Williams B.T."/>
            <person name="Zheng Y."/>
            <person name="Curson A.R.J."/>
            <person name="Sun C."/>
            <person name="Sun H."/>
            <person name="Song D."/>
            <person name="Wagner Mackenzie B."/>
            <person name="Bermejo Martinez A."/>
            <person name="Todd J.D."/>
            <person name="Zhang X.H."/>
        </authorList>
    </citation>
    <scope>NUCLEOTIDE SEQUENCE</scope>
    <source>
        <strain evidence="3">AESS21</strain>
    </source>
</reference>
<dbReference type="InterPro" id="IPR001646">
    <property type="entry name" value="5peptide_repeat"/>
</dbReference>
<dbReference type="InterPro" id="IPR051082">
    <property type="entry name" value="Pentapeptide-BTB/POZ_domain"/>
</dbReference>
<dbReference type="PANTHER" id="PTHR14136:SF17">
    <property type="entry name" value="BTB_POZ DOMAIN-CONTAINING PROTEIN KCTD9"/>
    <property type="match status" value="1"/>
</dbReference>
<dbReference type="Pfam" id="PF09937">
    <property type="entry name" value="DUF2169"/>
    <property type="match status" value="1"/>
</dbReference>
<evidence type="ECO:0000313" key="3">
    <source>
        <dbReference type="EMBL" id="MBS8262615.1"/>
    </source>
</evidence>
<dbReference type="Proteomes" id="UP000705379">
    <property type="component" value="Unassembled WGS sequence"/>
</dbReference>
<dbReference type="EMBL" id="QTKU01000006">
    <property type="protein sequence ID" value="MBS8262615.1"/>
    <property type="molecule type" value="Genomic_DNA"/>
</dbReference>
<accession>A0A944GVL9</accession>
<sequence>MPAIIKPSRVSVASQTEAVRDGGLTTVSAFLLVDFSEPERLLTEQALWPMVTEQMPNGAMFDKGQLKPQSEVIIAGHALAPTDEPIQGQKVIARLGGWEKRLAVFGDRYWRLTDQGIEMLPAQPFHKMPIGNVQAFGGQNFKLNPHGKGHDSRRIVNAGYDAPLPNVEDLNSPIRSIDDVPQPAHFGPLAPDDAQRMRYAGTYDQHWIKKVSPLKPEDFNPLFHCDAPDDQRFEGYFEGGETFAISGMSRGTSTVGGQLPRLRTRGFFHQPHDESFTETTMVCDTVTLFPNVEKAVLTFRGLIRGADRFAEDIGTIMIAVEHLDAEPRPANYYLDVFNKRTDPEGAHKHALSDFQLMPEVAPGTVSARRQEKLEKAQADRIRFLENQNWAARKFMEDEEMPPELIPPVDENAFGDLPLVAQPTSEEIESGDLDLAALMDDMKSLEDALMARMDEEMAKAEIQRRAIVTAAPDAVLPDIARKPIVSDEKLAKYQDLELDKDVAVGLKELETQLGSAQDQMLSIIDPNETERADEIEAAINEAFQIFDEPSGSDTEAVEKQFQTARARALGLPEGSLLHEARTSLNDVDLGMVDQISDPSTLQQGLDDEFLDMIGDSLPLPEIAPRETSFKRDALIPELPELPEDKDGLSTEAMEQALAAAEGKLLSMASHLIPEGTEDDPISGVMSRVQDIAPPDSEAMDGLTPPEKAQKAKTDSLQKIDEAETSVAEALATGRQMSPAPLCPFEPLLPGVAERLGTFVVESLASGQDFKGADLAGADLRNADFSGLDLSGTFFENTDLTGANFAGAKLGKAVFAGATLDGADLSGTDLTKANISQASLRGATLTNATLNGLTIIRSDLSDLTADGAVLSEIQLIECTLDNVSLRGCKISDLQMLLGSANGFSAAGSRLERAVFMSLPLANADFSDTSMERVAFMEIQAPNVDFRRASLFSVGFMGNSDLSSSRFDALQARETSWNTAKLQESCFVRASCHSCFFNACDMEATDLRLGSFKSCLFGKSKLADSDFFGANLFSAALNQTDLRRCSMRAANLYAANLLEANLASCDFSGANLGMTSLEQPTHA</sequence>
<feature type="region of interest" description="Disordered" evidence="1">
    <location>
        <begin position="693"/>
        <end position="716"/>
    </location>
</feature>
<evidence type="ECO:0000313" key="4">
    <source>
        <dbReference type="Proteomes" id="UP000705379"/>
    </source>
</evidence>
<evidence type="ECO:0000256" key="1">
    <source>
        <dbReference type="SAM" id="MobiDB-lite"/>
    </source>
</evidence>
<organism evidence="3 4">
    <name type="scientific">Roseibium polysiphoniae</name>
    <dbReference type="NCBI Taxonomy" id="2571221"/>
    <lineage>
        <taxon>Bacteria</taxon>
        <taxon>Pseudomonadati</taxon>
        <taxon>Pseudomonadota</taxon>
        <taxon>Alphaproteobacteria</taxon>
        <taxon>Hyphomicrobiales</taxon>
        <taxon>Stappiaceae</taxon>
        <taxon>Roseibium</taxon>
    </lineage>
</organism>
<dbReference type="InterPro" id="IPR018683">
    <property type="entry name" value="DUF2169"/>
</dbReference>
<name>A0A944GVL9_9HYPH</name>
<dbReference type="SUPFAM" id="SSF141571">
    <property type="entry name" value="Pentapeptide repeat-like"/>
    <property type="match status" value="2"/>
</dbReference>
<reference evidence="3" key="1">
    <citation type="submission" date="2018-08" db="EMBL/GenBank/DDBJ databases">
        <authorList>
            <person name="Jin W."/>
            <person name="Wang H."/>
            <person name="Yang Y."/>
            <person name="Li M."/>
            <person name="Liu J."/>
        </authorList>
    </citation>
    <scope>NUCLEOTIDE SEQUENCE</scope>
    <source>
        <strain evidence="3">AESS21</strain>
    </source>
</reference>
<protein>
    <submittedName>
        <fullName evidence="3">DUF2169 domain-containing protein</fullName>
    </submittedName>
</protein>
<dbReference type="AlphaFoldDB" id="A0A944GVL9"/>
<dbReference type="Pfam" id="PF00805">
    <property type="entry name" value="Pentapeptide"/>
    <property type="match status" value="2"/>
</dbReference>
<dbReference type="PANTHER" id="PTHR14136">
    <property type="entry name" value="BTB_POZ DOMAIN-CONTAINING PROTEIN KCTD9"/>
    <property type="match status" value="1"/>
</dbReference>
<proteinExistence type="predicted"/>
<comment type="caution">
    <text evidence="3">The sequence shown here is derived from an EMBL/GenBank/DDBJ whole genome shotgun (WGS) entry which is preliminary data.</text>
</comment>
<evidence type="ECO:0000259" key="2">
    <source>
        <dbReference type="Pfam" id="PF09937"/>
    </source>
</evidence>
<dbReference type="Gene3D" id="2.160.20.80">
    <property type="entry name" value="E3 ubiquitin-protein ligase SopA"/>
    <property type="match status" value="3"/>
</dbReference>
<dbReference type="RefSeq" id="WP_213217957.1">
    <property type="nucleotide sequence ID" value="NZ_QTKU01000006.1"/>
</dbReference>